<evidence type="ECO:0000313" key="1">
    <source>
        <dbReference type="EMBL" id="MDN4187344.1"/>
    </source>
</evidence>
<organism evidence="1 2">
    <name type="scientific">Bifidobacterium breve</name>
    <dbReference type="NCBI Taxonomy" id="1685"/>
    <lineage>
        <taxon>Bacteria</taxon>
        <taxon>Bacillati</taxon>
        <taxon>Actinomycetota</taxon>
        <taxon>Actinomycetes</taxon>
        <taxon>Bifidobacteriales</taxon>
        <taxon>Bifidobacteriaceae</taxon>
        <taxon>Bifidobacterium</taxon>
    </lineage>
</organism>
<comment type="caution">
    <text evidence="1">The sequence shown here is derived from an EMBL/GenBank/DDBJ whole genome shotgun (WGS) entry which is preliminary data.</text>
</comment>
<dbReference type="Proteomes" id="UP001169990">
    <property type="component" value="Unassembled WGS sequence"/>
</dbReference>
<gene>
    <name evidence="1" type="ORF">DC496_02950</name>
</gene>
<proteinExistence type="predicted"/>
<name>A0AAW7LDQ5_BIFBR</name>
<protein>
    <submittedName>
        <fullName evidence="1">Uncharacterized protein</fullName>
    </submittedName>
</protein>
<reference evidence="1" key="1">
    <citation type="submission" date="2018-05" db="EMBL/GenBank/DDBJ databases">
        <authorList>
            <person name="Kondepudi K.K."/>
            <person name="Singh S."/>
            <person name="Chaudhry V."/>
            <person name="Mantri S."/>
            <person name="Bhadada S."/>
            <person name="Bishnoi M."/>
            <person name="Kaur J."/>
            <person name="Sharma S."/>
            <person name="Bhatia R."/>
        </authorList>
    </citation>
    <scope>NUCLEOTIDE SEQUENCE</scope>
    <source>
        <strain evidence="1">Bif11</strain>
    </source>
</reference>
<dbReference type="AlphaFoldDB" id="A0AAW7LDQ5"/>
<evidence type="ECO:0000313" key="2">
    <source>
        <dbReference type="Proteomes" id="UP001169990"/>
    </source>
</evidence>
<sequence>MSPVKKPGSPPNGSVIRVGAFDEDIAHHAYHADRLAVRTDADDQPIAAGRNGDGLVHHDGLAVADRHAEQLLI</sequence>
<dbReference type="EMBL" id="QELD01000003">
    <property type="protein sequence ID" value="MDN4187344.1"/>
    <property type="molecule type" value="Genomic_DNA"/>
</dbReference>
<reference evidence="1" key="2">
    <citation type="journal article" date="2022" name="3 Biotech.">
        <title>Isomaltooligosaccharides utilization and genomic characterization of human infant anti-inflammatory Bifidobacterium longum and Bifidobacterium breve strains.</title>
        <authorList>
            <person name="Sharma S."/>
            <person name="Singh S."/>
            <person name="Chaudhary V."/>
            <person name="Mantri S."/>
            <person name="Chander A."/>
            <person name="Maurya R."/>
            <person name="Rajarammohan S."/>
            <person name="Singh R.P."/>
            <person name="Rishi P."/>
            <person name="Bishnoi M."/>
            <person name="Bhadada S.K."/>
            <person name="Kondepudi K.K."/>
        </authorList>
    </citation>
    <scope>NUCLEOTIDE SEQUENCE</scope>
    <source>
        <strain evidence="1">Bif11</strain>
    </source>
</reference>
<accession>A0AAW7LDQ5</accession>